<name>A0A931MIU2_9BURK</name>
<organism evidence="3 4">
    <name type="scientific">Caenimonas aquaedulcis</name>
    <dbReference type="NCBI Taxonomy" id="2793270"/>
    <lineage>
        <taxon>Bacteria</taxon>
        <taxon>Pseudomonadati</taxon>
        <taxon>Pseudomonadota</taxon>
        <taxon>Betaproteobacteria</taxon>
        <taxon>Burkholderiales</taxon>
        <taxon>Comamonadaceae</taxon>
        <taxon>Caenimonas</taxon>
    </lineage>
</organism>
<evidence type="ECO:0000313" key="4">
    <source>
        <dbReference type="Proteomes" id="UP000651050"/>
    </source>
</evidence>
<gene>
    <name evidence="3" type="ORF">I5803_20270</name>
</gene>
<evidence type="ECO:0000256" key="1">
    <source>
        <dbReference type="SAM" id="SignalP"/>
    </source>
</evidence>
<evidence type="ECO:0000313" key="3">
    <source>
        <dbReference type="EMBL" id="MBG9390377.1"/>
    </source>
</evidence>
<dbReference type="Gene3D" id="1.20.1260.10">
    <property type="match status" value="1"/>
</dbReference>
<keyword evidence="1" id="KW-0732">Signal</keyword>
<sequence>MTRMRYHRCLIAALWALTVACSAGAQVEAPPAPAKPRAANPAMFAPGGAVAVGDRRMTPQQRDEWRFLKEAAAASRFESDAARLALAKSTNPEVRNFAAALIKHNSAAGNELLHMLQMRGMAAPMLADAQRKMLNRMAKLQGTKFDREFVEAVALRHQQQDVSDFERASMATRDPQIKAWIDQTLPQMRYQLVTGEQLAPNRARVYKISAPLRAAGPG</sequence>
<evidence type="ECO:0000259" key="2">
    <source>
        <dbReference type="Pfam" id="PF13628"/>
    </source>
</evidence>
<dbReference type="InterPro" id="IPR025419">
    <property type="entry name" value="DUF4142"/>
</dbReference>
<accession>A0A931MIU2</accession>
<dbReference type="Proteomes" id="UP000651050">
    <property type="component" value="Unassembled WGS sequence"/>
</dbReference>
<keyword evidence="4" id="KW-1185">Reference proteome</keyword>
<feature type="signal peptide" evidence="1">
    <location>
        <begin position="1"/>
        <end position="25"/>
    </location>
</feature>
<proteinExistence type="predicted"/>
<reference evidence="3" key="1">
    <citation type="submission" date="2020-11" db="EMBL/GenBank/DDBJ databases">
        <title>Bacterial whole genome sequence for Caenimonas sp. DR4.4.</title>
        <authorList>
            <person name="Le V."/>
            <person name="Ko S.-R."/>
            <person name="Ahn C.-Y."/>
            <person name="Oh H.-M."/>
        </authorList>
    </citation>
    <scope>NUCLEOTIDE SEQUENCE</scope>
    <source>
        <strain evidence="3">DR4.4</strain>
    </source>
</reference>
<dbReference type="PANTHER" id="PTHR38593:SF1">
    <property type="entry name" value="BLR2558 PROTEIN"/>
    <property type="match status" value="1"/>
</dbReference>
<dbReference type="PROSITE" id="PS51257">
    <property type="entry name" value="PROKAR_LIPOPROTEIN"/>
    <property type="match status" value="1"/>
</dbReference>
<dbReference type="EMBL" id="JADWYS010000001">
    <property type="protein sequence ID" value="MBG9390377.1"/>
    <property type="molecule type" value="Genomic_DNA"/>
</dbReference>
<dbReference type="RefSeq" id="WP_196988118.1">
    <property type="nucleotide sequence ID" value="NZ_JADWYS010000001.1"/>
</dbReference>
<dbReference type="Pfam" id="PF13628">
    <property type="entry name" value="DUF4142"/>
    <property type="match status" value="1"/>
</dbReference>
<protein>
    <submittedName>
        <fullName evidence="3">DUF4142 domain-containing protein</fullName>
    </submittedName>
</protein>
<feature type="chain" id="PRO_5037841688" evidence="1">
    <location>
        <begin position="26"/>
        <end position="218"/>
    </location>
</feature>
<dbReference type="PANTHER" id="PTHR38593">
    <property type="entry name" value="BLR2558 PROTEIN"/>
    <property type="match status" value="1"/>
</dbReference>
<comment type="caution">
    <text evidence="3">The sequence shown here is derived from an EMBL/GenBank/DDBJ whole genome shotgun (WGS) entry which is preliminary data.</text>
</comment>
<feature type="domain" description="DUF4142" evidence="2">
    <location>
        <begin position="66"/>
        <end position="197"/>
    </location>
</feature>
<dbReference type="AlphaFoldDB" id="A0A931MIU2"/>
<dbReference type="InterPro" id="IPR012347">
    <property type="entry name" value="Ferritin-like"/>
</dbReference>